<reference evidence="1 2" key="1">
    <citation type="submission" date="2019-06" db="EMBL/GenBank/DDBJ databases">
        <title>Whole genome shotgun sequence of Flavobacterium flevense NBRC 14960.</title>
        <authorList>
            <person name="Hosoyama A."/>
            <person name="Uohara A."/>
            <person name="Ohji S."/>
            <person name="Ichikawa N."/>
        </authorList>
    </citation>
    <scope>NUCLEOTIDE SEQUENCE [LARGE SCALE GENOMIC DNA]</scope>
    <source>
        <strain evidence="1 2">NBRC 14960</strain>
    </source>
</reference>
<dbReference type="Gene3D" id="2.115.10.20">
    <property type="entry name" value="Glycosyl hydrolase domain, family 43"/>
    <property type="match status" value="1"/>
</dbReference>
<dbReference type="PANTHER" id="PTHR43301">
    <property type="entry name" value="ARABINAN ENDO-1,5-ALPHA-L-ARABINOSIDASE"/>
    <property type="match status" value="1"/>
</dbReference>
<name>A0A4Y4B233_9FLAO</name>
<dbReference type="InterPro" id="IPR023296">
    <property type="entry name" value="Glyco_hydro_beta-prop_sf"/>
</dbReference>
<dbReference type="EMBL" id="BJNP01000029">
    <property type="protein sequence ID" value="GEC72964.1"/>
    <property type="molecule type" value="Genomic_DNA"/>
</dbReference>
<accession>A0A4Y4B233</accession>
<dbReference type="InterPro" id="IPR050727">
    <property type="entry name" value="GH43_arabinanases"/>
</dbReference>
<dbReference type="CDD" id="cd08983">
    <property type="entry name" value="GH43_Bt3655-like"/>
    <property type="match status" value="1"/>
</dbReference>
<proteinExistence type="predicted"/>
<keyword evidence="2" id="KW-1185">Reference proteome</keyword>
<protein>
    <submittedName>
        <fullName evidence="1">Uncharacterized protein</fullName>
    </submittedName>
</protein>
<gene>
    <name evidence="1" type="ORF">FFL01_25030</name>
</gene>
<dbReference type="PANTHER" id="PTHR43301:SF3">
    <property type="entry name" value="ARABINAN ENDO-1,5-ALPHA-L-ARABINOSIDASE A-RELATED"/>
    <property type="match status" value="1"/>
</dbReference>
<dbReference type="RefSeq" id="WP_073241490.1">
    <property type="nucleotide sequence ID" value="NZ_BJNP01000029.1"/>
</dbReference>
<dbReference type="OrthoDB" id="9763933at2"/>
<evidence type="ECO:0000313" key="1">
    <source>
        <dbReference type="EMBL" id="GEC72964.1"/>
    </source>
</evidence>
<sequence>MIVTISPNVSLKVDFLKLLKSQRVVCYLLGILFLQSCDAVKNKNNASEEKMDAYLMTYFKDDTHGLYFALSDDGYTFTDVNSGKPVVAGDTIAEQKGIRDPYIMRGNDGYFYIAMTDLHIYGKQKGYRDTDWERPQEKYDWGNNRDLVLMKSKDLIHWSHSILDIANLYPEWNVGCVWAPELIYDAAKGKIMIYFTMRKGKGRTKLYYAYMNDLFTALETAPEILFEYPDETKQILDADITKLPDGRFCMMYVAQENPGGIKMAFSNKINSGYVYQPEQIDFEKKSCEAPNVFKRIGENKWVLMYDIFSVKPHNFGFAETTDFKTFTDLGHFDQGVMKRTNFSVQKHGSVIHLTKKEAESLAKHWNTNFSFDTKK</sequence>
<comment type="caution">
    <text evidence="1">The sequence shown here is derived from an EMBL/GenBank/DDBJ whole genome shotgun (WGS) entry which is preliminary data.</text>
</comment>
<dbReference type="STRING" id="983.SAMN05443543_101494"/>
<evidence type="ECO:0000313" key="2">
    <source>
        <dbReference type="Proteomes" id="UP000316775"/>
    </source>
</evidence>
<dbReference type="Proteomes" id="UP000316775">
    <property type="component" value="Unassembled WGS sequence"/>
</dbReference>
<organism evidence="1 2">
    <name type="scientific">Flavobacterium flevense</name>
    <dbReference type="NCBI Taxonomy" id="983"/>
    <lineage>
        <taxon>Bacteria</taxon>
        <taxon>Pseudomonadati</taxon>
        <taxon>Bacteroidota</taxon>
        <taxon>Flavobacteriia</taxon>
        <taxon>Flavobacteriales</taxon>
        <taxon>Flavobacteriaceae</taxon>
        <taxon>Flavobacterium</taxon>
    </lineage>
</organism>
<dbReference type="AlphaFoldDB" id="A0A4Y4B233"/>
<dbReference type="SUPFAM" id="SSF75005">
    <property type="entry name" value="Arabinanase/levansucrase/invertase"/>
    <property type="match status" value="2"/>
</dbReference>